<gene>
    <name evidence="2" type="ORF">MUK42_00822</name>
</gene>
<dbReference type="Proteomes" id="UP001055439">
    <property type="component" value="Chromosome 3"/>
</dbReference>
<protein>
    <submittedName>
        <fullName evidence="2">Carboxylesterase</fullName>
    </submittedName>
</protein>
<reference evidence="2" key="1">
    <citation type="submission" date="2022-05" db="EMBL/GenBank/DDBJ databases">
        <title>The Musa troglodytarum L. genome provides insights into the mechanism of non-climacteric behaviour and enrichment of carotenoids.</title>
        <authorList>
            <person name="Wang J."/>
        </authorList>
    </citation>
    <scope>NUCLEOTIDE SEQUENCE</scope>
    <source>
        <tissue evidence="2">Leaf</tissue>
    </source>
</reference>
<dbReference type="Pfam" id="PF12697">
    <property type="entry name" value="Abhydrolase_6"/>
    <property type="match status" value="1"/>
</dbReference>
<evidence type="ECO:0000313" key="3">
    <source>
        <dbReference type="Proteomes" id="UP001055439"/>
    </source>
</evidence>
<dbReference type="GO" id="GO:0009694">
    <property type="term" value="P:jasmonic acid metabolic process"/>
    <property type="evidence" value="ECO:0007669"/>
    <property type="project" value="TreeGrafter"/>
</dbReference>
<evidence type="ECO:0000259" key="1">
    <source>
        <dbReference type="Pfam" id="PF12697"/>
    </source>
</evidence>
<dbReference type="PANTHER" id="PTHR10992:SF943">
    <property type="entry name" value="METHYLESTERASE 10"/>
    <property type="match status" value="1"/>
</dbReference>
<dbReference type="Gene3D" id="3.40.50.1820">
    <property type="entry name" value="alpha/beta hydrolase"/>
    <property type="match status" value="1"/>
</dbReference>
<dbReference type="InterPro" id="IPR000073">
    <property type="entry name" value="AB_hydrolase_1"/>
</dbReference>
<sequence length="151" mass="17167">MPSPSNSMTSIAEEFFKGHPLEAYMDSTVEISDDRRGISLAFGSNYLSTRLYQLTPPEDIELATVLLRPGSFFLDDLSNNMVLREANYGSVRRAFIVCKQDKAIVEEYQRWLIKRSPGAEVKEIDGADHMVMLSKPRKLCNLLLEIADEYK</sequence>
<dbReference type="SUPFAM" id="SSF53474">
    <property type="entry name" value="alpha/beta-Hydrolases"/>
    <property type="match status" value="1"/>
</dbReference>
<dbReference type="GO" id="GO:0080031">
    <property type="term" value="F:methyl salicylate esterase activity"/>
    <property type="evidence" value="ECO:0007669"/>
    <property type="project" value="TreeGrafter"/>
</dbReference>
<dbReference type="GO" id="GO:0009696">
    <property type="term" value="P:salicylic acid metabolic process"/>
    <property type="evidence" value="ECO:0007669"/>
    <property type="project" value="TreeGrafter"/>
</dbReference>
<dbReference type="OrthoDB" id="408373at2759"/>
<dbReference type="InterPro" id="IPR029058">
    <property type="entry name" value="AB_hydrolase_fold"/>
</dbReference>
<dbReference type="InterPro" id="IPR045889">
    <property type="entry name" value="MES/HNL"/>
</dbReference>
<evidence type="ECO:0000313" key="2">
    <source>
        <dbReference type="EMBL" id="URD93072.1"/>
    </source>
</evidence>
<dbReference type="GO" id="GO:0080032">
    <property type="term" value="F:methyl jasmonate esterase activity"/>
    <property type="evidence" value="ECO:0007669"/>
    <property type="project" value="TreeGrafter"/>
</dbReference>
<proteinExistence type="predicted"/>
<dbReference type="AlphaFoldDB" id="A0A9E7FF59"/>
<keyword evidence="3" id="KW-1185">Reference proteome</keyword>
<dbReference type="GO" id="GO:0080030">
    <property type="term" value="F:methyl indole-3-acetate esterase activity"/>
    <property type="evidence" value="ECO:0007669"/>
    <property type="project" value="TreeGrafter"/>
</dbReference>
<dbReference type="PANTHER" id="PTHR10992">
    <property type="entry name" value="METHYLESTERASE FAMILY MEMBER"/>
    <property type="match status" value="1"/>
</dbReference>
<dbReference type="EMBL" id="CP097505">
    <property type="protein sequence ID" value="URD93072.1"/>
    <property type="molecule type" value="Genomic_DNA"/>
</dbReference>
<feature type="domain" description="AB hydrolase-1" evidence="1">
    <location>
        <begin position="50"/>
        <end position="139"/>
    </location>
</feature>
<name>A0A9E7FF59_9LILI</name>
<organism evidence="2 3">
    <name type="scientific">Musa troglodytarum</name>
    <name type="common">fe'i banana</name>
    <dbReference type="NCBI Taxonomy" id="320322"/>
    <lineage>
        <taxon>Eukaryota</taxon>
        <taxon>Viridiplantae</taxon>
        <taxon>Streptophyta</taxon>
        <taxon>Embryophyta</taxon>
        <taxon>Tracheophyta</taxon>
        <taxon>Spermatophyta</taxon>
        <taxon>Magnoliopsida</taxon>
        <taxon>Liliopsida</taxon>
        <taxon>Zingiberales</taxon>
        <taxon>Musaceae</taxon>
        <taxon>Musa</taxon>
    </lineage>
</organism>
<accession>A0A9E7FF59</accession>